<dbReference type="Gene3D" id="3.30.420.10">
    <property type="entry name" value="Ribonuclease H-like superfamily/Ribonuclease H"/>
    <property type="match status" value="1"/>
</dbReference>
<organism evidence="1 2">
    <name type="scientific">Pipistrellus nathusii</name>
    <name type="common">Nathusius' pipistrelle</name>
    <dbReference type="NCBI Taxonomy" id="59473"/>
    <lineage>
        <taxon>Eukaryota</taxon>
        <taxon>Metazoa</taxon>
        <taxon>Chordata</taxon>
        <taxon>Craniata</taxon>
        <taxon>Vertebrata</taxon>
        <taxon>Euteleostomi</taxon>
        <taxon>Mammalia</taxon>
        <taxon>Eutheria</taxon>
        <taxon>Laurasiatheria</taxon>
        <taxon>Chiroptera</taxon>
        <taxon>Yangochiroptera</taxon>
        <taxon>Vespertilionidae</taxon>
        <taxon>Pipistrellus</taxon>
    </lineage>
</organism>
<name>A0ABP0A3I5_PIPNA</name>
<dbReference type="InterPro" id="IPR036397">
    <property type="entry name" value="RNaseH_sf"/>
</dbReference>
<sequence length="120" mass="13965">MGYGSRRPAQTPLLSAVTKIKHLQFTEEHKDWTVDHREKKSMEHLWDEVKRATRQLVPQPSNLTELDSAIYQAWCQIPYITFQHLMESMPRRITTVLKAKGGPMKSLWGDHNKLATQCVH</sequence>
<reference evidence="1" key="1">
    <citation type="submission" date="2023-12" db="EMBL/GenBank/DDBJ databases">
        <authorList>
            <person name="Brown T."/>
        </authorList>
    </citation>
    <scope>NUCLEOTIDE SEQUENCE</scope>
</reference>
<evidence type="ECO:0000313" key="2">
    <source>
        <dbReference type="Proteomes" id="UP001314169"/>
    </source>
</evidence>
<gene>
    <name evidence="1" type="ORF">MPIPNATIZW_LOCUS13388</name>
</gene>
<dbReference type="EMBL" id="OY882861">
    <property type="protein sequence ID" value="CAK6445082.1"/>
    <property type="molecule type" value="Genomic_DNA"/>
</dbReference>
<evidence type="ECO:0000313" key="1">
    <source>
        <dbReference type="EMBL" id="CAK6445082.1"/>
    </source>
</evidence>
<accession>A0ABP0A3I5</accession>
<protein>
    <recommendedName>
        <fullName evidence="3">Transposase</fullName>
    </recommendedName>
</protein>
<evidence type="ECO:0008006" key="3">
    <source>
        <dbReference type="Google" id="ProtNLM"/>
    </source>
</evidence>
<dbReference type="Proteomes" id="UP001314169">
    <property type="component" value="Chromosome 4"/>
</dbReference>
<proteinExistence type="predicted"/>
<keyword evidence="2" id="KW-1185">Reference proteome</keyword>